<evidence type="ECO:0000313" key="4">
    <source>
        <dbReference type="EMBL" id="ARM20332.1"/>
    </source>
</evidence>
<organism evidence="3">
    <name type="scientific">Lissachatina fulica</name>
    <name type="common">Giant African land snail</name>
    <name type="synonym">Achatina fulica</name>
    <dbReference type="NCBI Taxonomy" id="2315439"/>
    <lineage>
        <taxon>Eukaryota</taxon>
        <taxon>Metazoa</taxon>
        <taxon>Spiralia</taxon>
        <taxon>Lophotrochozoa</taxon>
        <taxon>Mollusca</taxon>
        <taxon>Gastropoda</taxon>
        <taxon>Heterobranchia</taxon>
        <taxon>Euthyneura</taxon>
        <taxon>Panpulmonata</taxon>
        <taxon>Eupulmonata</taxon>
        <taxon>Stylommatophora</taxon>
        <taxon>Helicina</taxon>
        <taxon>Achatinoidea</taxon>
        <taxon>Achatinidae</taxon>
        <taxon>Lissachatina</taxon>
    </lineage>
</organism>
<protein>
    <submittedName>
        <fullName evidence="3">NADH dehydrogenase subunit 4L</fullName>
    </submittedName>
</protein>
<dbReference type="EMBL" id="KX822172">
    <property type="protein sequence ID" value="ARM20332.1"/>
    <property type="molecule type" value="Genomic_DNA"/>
</dbReference>
<name>A0A097J9I9_LISFU</name>
<keyword evidence="1" id="KW-0812">Transmembrane</keyword>
<keyword evidence="3" id="KW-0496">Mitochondrion</keyword>
<dbReference type="RefSeq" id="YP_009049161.1">
    <property type="nucleotide sequence ID" value="NC_024601.1"/>
</dbReference>
<sequence length="92" mass="10266">MKLEIYFFVLMMGFTFAFCFSVNRIIVMLMLIEGMMLSSMCLTLYLGVKGLLAIEFFMVLATFSVIEAALGLTLLVSAIRISASDLIKSSWS</sequence>
<reference evidence="2" key="2">
    <citation type="submission" date="2014-04" db="EMBL/GenBank/DDBJ databases">
        <authorList>
            <person name="Harrison E."/>
        </authorList>
    </citation>
    <scope>NUCLEOTIDE SEQUENCE</scope>
</reference>
<dbReference type="AlphaFoldDB" id="A0A097J9I9"/>
<evidence type="ECO:0000313" key="3">
    <source>
        <dbReference type="EMBL" id="AIT76123.1"/>
    </source>
</evidence>
<dbReference type="CTD" id="4539"/>
<feature type="transmembrane region" description="Helical" evidence="1">
    <location>
        <begin position="7"/>
        <end position="32"/>
    </location>
</feature>
<evidence type="ECO:0000313" key="2">
    <source>
        <dbReference type="EMBL" id="AIE43755.1"/>
    </source>
</evidence>
<reference evidence="4" key="4">
    <citation type="submission" date="2016-09" db="EMBL/GenBank/DDBJ databases">
        <title>Phylogenetic relationships of gastropods on the basis of NAD1, NAD4 &amp; Cytb gene cluster.</title>
        <authorList>
            <person name="Vijaya Sai A."/>
            <person name="Krupanidhi S."/>
        </authorList>
    </citation>
    <scope>NUCLEOTIDE SEQUENCE</scope>
    <source>
        <strain evidence="4">Af-Ban_2</strain>
        <tissue evidence="4">Foot muscle</tissue>
    </source>
</reference>
<dbReference type="EMBL" id="KM114610">
    <property type="protein sequence ID" value="AIT76123.1"/>
    <property type="molecule type" value="Genomic_DNA"/>
</dbReference>
<geneLocation type="mitochondrion" evidence="3"/>
<evidence type="ECO:0000256" key="1">
    <source>
        <dbReference type="SAM" id="Phobius"/>
    </source>
</evidence>
<keyword evidence="1" id="KW-0472">Membrane</keyword>
<dbReference type="Gene3D" id="1.10.287.3510">
    <property type="match status" value="1"/>
</dbReference>
<dbReference type="GeneID" id="19909505"/>
<dbReference type="EMBL" id="KJ744205">
    <property type="protein sequence ID" value="AIE43755.1"/>
    <property type="molecule type" value="Genomic_DNA"/>
</dbReference>
<keyword evidence="1" id="KW-1133">Transmembrane helix</keyword>
<gene>
    <name evidence="3" type="primary">ND4L</name>
    <name evidence="4" type="synonym">NAD4L</name>
</gene>
<reference evidence="3" key="3">
    <citation type="submission" date="2014-07" db="EMBL/GenBank/DDBJ databases">
        <authorList>
            <person name="Zhang J.E."/>
            <person name="Yang H."/>
            <person name="Guo J."/>
            <person name="Deng Z."/>
            <person name="Luo H."/>
            <person name="Luo M."/>
            <person name="Zhao B."/>
        </authorList>
    </citation>
    <scope>NUCLEOTIDE SEQUENCE</scope>
</reference>
<proteinExistence type="predicted"/>
<reference evidence="2" key="1">
    <citation type="journal article" date="2014" name="Mitochondrial DNA">
        <title>Complete mitochondrial genome of the giant African snail, Achatina fulica (Mollusca: Achatinidae): a novel location of putative control regions (CR) in the mitogenome within Pulmonate species.</title>
        <authorList>
            <person name="He Z.P."/>
            <person name="Dai X.B."/>
            <person name="Zhang S."/>
            <person name="Zhi T.T."/>
            <person name="Lun Z.R."/>
            <person name="Wu Z.D."/>
            <person name="Yang T.B."/>
        </authorList>
    </citation>
    <scope>NUCLEOTIDE SEQUENCE</scope>
</reference>
<feature type="transmembrane region" description="Helical" evidence="1">
    <location>
        <begin position="52"/>
        <end position="79"/>
    </location>
</feature>
<accession>A0A097J9I9</accession>